<keyword evidence="2" id="KW-1185">Reference proteome</keyword>
<organism evidence="1 2">
    <name type="scientific">Bacillus salitolerans</name>
    <dbReference type="NCBI Taxonomy" id="1437434"/>
    <lineage>
        <taxon>Bacteria</taxon>
        <taxon>Bacillati</taxon>
        <taxon>Bacillota</taxon>
        <taxon>Bacilli</taxon>
        <taxon>Bacillales</taxon>
        <taxon>Bacillaceae</taxon>
        <taxon>Bacillus</taxon>
    </lineage>
</organism>
<dbReference type="EMBL" id="JBHUEM010000045">
    <property type="protein sequence ID" value="MFD1738355.1"/>
    <property type="molecule type" value="Genomic_DNA"/>
</dbReference>
<evidence type="ECO:0008006" key="3">
    <source>
        <dbReference type="Google" id="ProtNLM"/>
    </source>
</evidence>
<reference evidence="2" key="1">
    <citation type="journal article" date="2019" name="Int. J. Syst. Evol. Microbiol.">
        <title>The Global Catalogue of Microorganisms (GCM) 10K type strain sequencing project: providing services to taxonomists for standard genome sequencing and annotation.</title>
        <authorList>
            <consortium name="The Broad Institute Genomics Platform"/>
            <consortium name="The Broad Institute Genome Sequencing Center for Infectious Disease"/>
            <person name="Wu L."/>
            <person name="Ma J."/>
        </authorList>
    </citation>
    <scope>NUCLEOTIDE SEQUENCE [LARGE SCALE GENOMIC DNA]</scope>
    <source>
        <strain evidence="2">CCUG 49339</strain>
    </source>
</reference>
<proteinExistence type="predicted"/>
<evidence type="ECO:0000313" key="2">
    <source>
        <dbReference type="Proteomes" id="UP001597214"/>
    </source>
</evidence>
<dbReference type="RefSeq" id="WP_377929566.1">
    <property type="nucleotide sequence ID" value="NZ_JBHUEM010000045.1"/>
</dbReference>
<name>A0ABW4LW32_9BACI</name>
<sequence length="105" mass="12341">MEKEKLIKLLFDGKIDDATRDDCAIYLAKFIDDDVVATLINVANDLKNEEMIRASCGESLAEIWIEMNKIDYDVLNSLEEPARTEVLGYFKHNKPEWYLEYEKRY</sequence>
<gene>
    <name evidence="1" type="ORF">ACFSCX_17670</name>
</gene>
<evidence type="ECO:0000313" key="1">
    <source>
        <dbReference type="EMBL" id="MFD1738355.1"/>
    </source>
</evidence>
<dbReference type="Proteomes" id="UP001597214">
    <property type="component" value="Unassembled WGS sequence"/>
</dbReference>
<accession>A0ABW4LW32</accession>
<protein>
    <recommendedName>
        <fullName evidence="3">HEAT repeat domain-containing protein</fullName>
    </recommendedName>
</protein>
<comment type="caution">
    <text evidence="1">The sequence shown here is derived from an EMBL/GenBank/DDBJ whole genome shotgun (WGS) entry which is preliminary data.</text>
</comment>